<proteinExistence type="predicted"/>
<name>A0AAD3THD8_NEPGR</name>
<evidence type="ECO:0000313" key="1">
    <source>
        <dbReference type="EMBL" id="GMH29945.1"/>
    </source>
</evidence>
<protein>
    <submittedName>
        <fullName evidence="1">Uncharacterized protein</fullName>
    </submittedName>
</protein>
<accession>A0AAD3THD8</accession>
<dbReference type="Proteomes" id="UP001279734">
    <property type="component" value="Unassembled WGS sequence"/>
</dbReference>
<gene>
    <name evidence="1" type="ORF">Nepgr_031788</name>
</gene>
<dbReference type="EMBL" id="BSYO01000037">
    <property type="protein sequence ID" value="GMH29945.1"/>
    <property type="molecule type" value="Genomic_DNA"/>
</dbReference>
<organism evidence="1 2">
    <name type="scientific">Nepenthes gracilis</name>
    <name type="common">Slender pitcher plant</name>
    <dbReference type="NCBI Taxonomy" id="150966"/>
    <lineage>
        <taxon>Eukaryota</taxon>
        <taxon>Viridiplantae</taxon>
        <taxon>Streptophyta</taxon>
        <taxon>Embryophyta</taxon>
        <taxon>Tracheophyta</taxon>
        <taxon>Spermatophyta</taxon>
        <taxon>Magnoliopsida</taxon>
        <taxon>eudicotyledons</taxon>
        <taxon>Gunneridae</taxon>
        <taxon>Pentapetalae</taxon>
        <taxon>Caryophyllales</taxon>
        <taxon>Nepenthaceae</taxon>
        <taxon>Nepenthes</taxon>
    </lineage>
</organism>
<sequence>MIPSCGGAFEVYVTSSDSSRCLLMVDAVMSIPGPASPVLVENHQLDDMHPADAMIDESLAANSSPSPHAAPADQYGKAPGSAQLALGKNGDLSRIDILLLKFAVVLLGLAFVRGGLSALSCFESYQYPVYYSLGLFRGKLRMWFLPAEVAICDGVAAGWMSCLECRFMIAPGSEMAVLTEMLRHVAGMDQDACYPTCI</sequence>
<dbReference type="AlphaFoldDB" id="A0AAD3THD8"/>
<reference evidence="1" key="1">
    <citation type="submission" date="2023-05" db="EMBL/GenBank/DDBJ databases">
        <title>Nepenthes gracilis genome sequencing.</title>
        <authorList>
            <person name="Fukushima K."/>
        </authorList>
    </citation>
    <scope>NUCLEOTIDE SEQUENCE</scope>
    <source>
        <strain evidence="1">SING2019-196</strain>
    </source>
</reference>
<evidence type="ECO:0000313" key="2">
    <source>
        <dbReference type="Proteomes" id="UP001279734"/>
    </source>
</evidence>
<comment type="caution">
    <text evidence="1">The sequence shown here is derived from an EMBL/GenBank/DDBJ whole genome shotgun (WGS) entry which is preliminary data.</text>
</comment>
<keyword evidence="2" id="KW-1185">Reference proteome</keyword>